<evidence type="ECO:0000256" key="4">
    <source>
        <dbReference type="ARBA" id="ARBA00022679"/>
    </source>
</evidence>
<feature type="domain" description="Glycosyl transferase family 51" evidence="13">
    <location>
        <begin position="148"/>
        <end position="294"/>
    </location>
</feature>
<evidence type="ECO:0000256" key="9">
    <source>
        <dbReference type="ARBA" id="ARBA00023136"/>
    </source>
</evidence>
<keyword evidence="5 12" id="KW-0812">Transmembrane</keyword>
<dbReference type="Pfam" id="PF00912">
    <property type="entry name" value="Transgly"/>
    <property type="match status" value="1"/>
</dbReference>
<evidence type="ECO:0000256" key="6">
    <source>
        <dbReference type="ARBA" id="ARBA00022960"/>
    </source>
</evidence>
<keyword evidence="6" id="KW-0133">Cell shape</keyword>
<dbReference type="Gene3D" id="1.10.3810.10">
    <property type="entry name" value="Biosynthetic peptidoglycan transglycosylase-like"/>
    <property type="match status" value="1"/>
</dbReference>
<keyword evidence="8 12" id="KW-1133">Transmembrane helix</keyword>
<sequence>MDNPTSPTPPRRPPPDHPPRSGRPGTAPAKVVSYPVPGPTSQDGQPGLWTTEGPEEAPAKVVSYPVPGAPASQEPASPTVSPPAVEPDQAKQPGPPVGHPGKRPKRRWRRKLLLALIAPLVLVQIIAFMFSMGVTLPRTAYMLEAGEPNVYQFVSINHISRHLLAATIAHEDEQLGTRSGAFDLGDFQARAQAYFQGKPDPSGSTIPQQLVKNIFLWDDQSAARKGIEAVLATQFSYTLSPQRALELYLNYAQFGPHLYGVCAASWYYFGTPPWNMSDYQSAQLMGVLPLPDLVRRDPNGGIYLGDGVHPAVWNLVNGAANVWVPRQITGLGGWQAAVATVGITDTADSHADRRADDDACSTMPQSVKDRIQSEAG</sequence>
<feature type="region of interest" description="Disordered" evidence="11">
    <location>
        <begin position="1"/>
        <end position="105"/>
    </location>
</feature>
<keyword evidence="7" id="KW-0573">Peptidoglycan synthesis</keyword>
<accession>A0ABP5KC86</accession>
<dbReference type="SUPFAM" id="SSF53955">
    <property type="entry name" value="Lysozyme-like"/>
    <property type="match status" value="1"/>
</dbReference>
<keyword evidence="4" id="KW-0808">Transferase</keyword>
<evidence type="ECO:0000256" key="5">
    <source>
        <dbReference type="ARBA" id="ARBA00022692"/>
    </source>
</evidence>
<keyword evidence="9 12" id="KW-0472">Membrane</keyword>
<keyword evidence="3" id="KW-0328">Glycosyltransferase</keyword>
<evidence type="ECO:0000256" key="12">
    <source>
        <dbReference type="SAM" id="Phobius"/>
    </source>
</evidence>
<dbReference type="PANTHER" id="PTHR30400">
    <property type="entry name" value="MONOFUNCTIONAL BIOSYNTHETIC PEPTIDOGLYCAN TRANSGLYCOSYLASE"/>
    <property type="match status" value="1"/>
</dbReference>
<evidence type="ECO:0000256" key="8">
    <source>
        <dbReference type="ARBA" id="ARBA00022989"/>
    </source>
</evidence>
<dbReference type="InterPro" id="IPR023346">
    <property type="entry name" value="Lysozyme-like_dom_sf"/>
</dbReference>
<proteinExistence type="predicted"/>
<gene>
    <name evidence="14" type="ORF">GCM10009825_11300</name>
</gene>
<feature type="transmembrane region" description="Helical" evidence="12">
    <location>
        <begin position="112"/>
        <end position="134"/>
    </location>
</feature>
<dbReference type="EMBL" id="BAAAQB010000012">
    <property type="protein sequence ID" value="GAA2130364.1"/>
    <property type="molecule type" value="Genomic_DNA"/>
</dbReference>
<evidence type="ECO:0000259" key="13">
    <source>
        <dbReference type="Pfam" id="PF00912"/>
    </source>
</evidence>
<comment type="caution">
    <text evidence="14">The sequence shown here is derived from an EMBL/GenBank/DDBJ whole genome shotgun (WGS) entry which is preliminary data.</text>
</comment>
<feature type="compositionally biased region" description="Basic and acidic residues" evidence="11">
    <location>
        <begin position="367"/>
        <end position="376"/>
    </location>
</feature>
<feature type="compositionally biased region" description="Basic and acidic residues" evidence="11">
    <location>
        <begin position="348"/>
        <end position="357"/>
    </location>
</feature>
<evidence type="ECO:0000256" key="2">
    <source>
        <dbReference type="ARBA" id="ARBA00022519"/>
    </source>
</evidence>
<keyword evidence="15" id="KW-1185">Reference proteome</keyword>
<evidence type="ECO:0000313" key="14">
    <source>
        <dbReference type="EMBL" id="GAA2130364.1"/>
    </source>
</evidence>
<dbReference type="Proteomes" id="UP001500102">
    <property type="component" value="Unassembled WGS sequence"/>
</dbReference>
<organism evidence="14 15">
    <name type="scientific">Arthrobacter humicola</name>
    <dbReference type="NCBI Taxonomy" id="409291"/>
    <lineage>
        <taxon>Bacteria</taxon>
        <taxon>Bacillati</taxon>
        <taxon>Actinomycetota</taxon>
        <taxon>Actinomycetes</taxon>
        <taxon>Micrococcales</taxon>
        <taxon>Micrococcaceae</taxon>
        <taxon>Arthrobacter</taxon>
    </lineage>
</organism>
<evidence type="ECO:0000256" key="3">
    <source>
        <dbReference type="ARBA" id="ARBA00022676"/>
    </source>
</evidence>
<protein>
    <recommendedName>
        <fullName evidence="13">Glycosyl transferase family 51 domain-containing protein</fullName>
    </recommendedName>
</protein>
<dbReference type="PANTHER" id="PTHR30400:SF0">
    <property type="entry name" value="BIOSYNTHETIC PEPTIDOGLYCAN TRANSGLYCOSYLASE"/>
    <property type="match status" value="1"/>
</dbReference>
<reference evidence="15" key="1">
    <citation type="journal article" date="2019" name="Int. J. Syst. Evol. Microbiol.">
        <title>The Global Catalogue of Microorganisms (GCM) 10K type strain sequencing project: providing services to taxonomists for standard genome sequencing and annotation.</title>
        <authorList>
            <consortium name="The Broad Institute Genomics Platform"/>
            <consortium name="The Broad Institute Genome Sequencing Center for Infectious Disease"/>
            <person name="Wu L."/>
            <person name="Ma J."/>
        </authorList>
    </citation>
    <scope>NUCLEOTIDE SEQUENCE [LARGE SCALE GENOMIC DNA]</scope>
    <source>
        <strain evidence="15">JCM 15921</strain>
    </source>
</reference>
<dbReference type="InterPro" id="IPR011812">
    <property type="entry name" value="Pep_trsgly"/>
</dbReference>
<keyword evidence="10" id="KW-0961">Cell wall biogenesis/degradation</keyword>
<feature type="region of interest" description="Disordered" evidence="11">
    <location>
        <begin position="348"/>
        <end position="376"/>
    </location>
</feature>
<evidence type="ECO:0000313" key="15">
    <source>
        <dbReference type="Proteomes" id="UP001500102"/>
    </source>
</evidence>
<evidence type="ECO:0000256" key="10">
    <source>
        <dbReference type="ARBA" id="ARBA00023316"/>
    </source>
</evidence>
<evidence type="ECO:0000256" key="7">
    <source>
        <dbReference type="ARBA" id="ARBA00022984"/>
    </source>
</evidence>
<keyword evidence="1" id="KW-1003">Cell membrane</keyword>
<evidence type="ECO:0000256" key="11">
    <source>
        <dbReference type="SAM" id="MobiDB-lite"/>
    </source>
</evidence>
<name>A0ABP5KC86_9MICC</name>
<feature type="compositionally biased region" description="Pro residues" evidence="11">
    <location>
        <begin position="1"/>
        <end position="12"/>
    </location>
</feature>
<keyword evidence="2" id="KW-0997">Cell inner membrane</keyword>
<dbReference type="InterPro" id="IPR036950">
    <property type="entry name" value="PBP_transglycosylase"/>
</dbReference>
<evidence type="ECO:0000256" key="1">
    <source>
        <dbReference type="ARBA" id="ARBA00022475"/>
    </source>
</evidence>
<dbReference type="InterPro" id="IPR001264">
    <property type="entry name" value="Glyco_trans_51"/>
</dbReference>